<dbReference type="EMBL" id="LAVV01007959">
    <property type="protein sequence ID" value="KNZ54200.1"/>
    <property type="molecule type" value="Genomic_DNA"/>
</dbReference>
<keyword evidence="2" id="KW-1185">Reference proteome</keyword>
<evidence type="ECO:0000313" key="2">
    <source>
        <dbReference type="Proteomes" id="UP000037035"/>
    </source>
</evidence>
<protein>
    <submittedName>
        <fullName evidence="1">Uncharacterized protein</fullName>
    </submittedName>
</protein>
<gene>
    <name evidence="1" type="ORF">VP01_3010g1</name>
</gene>
<reference evidence="1 2" key="1">
    <citation type="submission" date="2015-08" db="EMBL/GenBank/DDBJ databases">
        <title>Next Generation Sequencing and Analysis of the Genome of Puccinia sorghi L Schw, the Causal Agent of Maize Common Rust.</title>
        <authorList>
            <person name="Rochi L."/>
            <person name="Burguener G."/>
            <person name="Darino M."/>
            <person name="Turjanski A."/>
            <person name="Kreff E."/>
            <person name="Dieguez M.J."/>
            <person name="Sacco F."/>
        </authorList>
    </citation>
    <scope>NUCLEOTIDE SEQUENCE [LARGE SCALE GENOMIC DNA]</scope>
    <source>
        <strain evidence="1 2">RO10H11247</strain>
    </source>
</reference>
<sequence length="43" mass="4854">MVCNKGFFSFHTNEDHKVGISTIDDKLESLCPHYHAMNELMGG</sequence>
<name>A0A0L6V218_9BASI</name>
<organism evidence="1 2">
    <name type="scientific">Puccinia sorghi</name>
    <dbReference type="NCBI Taxonomy" id="27349"/>
    <lineage>
        <taxon>Eukaryota</taxon>
        <taxon>Fungi</taxon>
        <taxon>Dikarya</taxon>
        <taxon>Basidiomycota</taxon>
        <taxon>Pucciniomycotina</taxon>
        <taxon>Pucciniomycetes</taxon>
        <taxon>Pucciniales</taxon>
        <taxon>Pucciniaceae</taxon>
        <taxon>Puccinia</taxon>
    </lineage>
</organism>
<accession>A0A0L6V218</accession>
<dbReference type="VEuPathDB" id="FungiDB:VP01_3010g1"/>
<comment type="caution">
    <text evidence="1">The sequence shown here is derived from an EMBL/GenBank/DDBJ whole genome shotgun (WGS) entry which is preliminary data.</text>
</comment>
<proteinExistence type="predicted"/>
<dbReference type="OrthoDB" id="2507256at2759"/>
<dbReference type="Proteomes" id="UP000037035">
    <property type="component" value="Unassembled WGS sequence"/>
</dbReference>
<evidence type="ECO:0000313" key="1">
    <source>
        <dbReference type="EMBL" id="KNZ54200.1"/>
    </source>
</evidence>
<dbReference type="AlphaFoldDB" id="A0A0L6V218"/>